<evidence type="ECO:0000256" key="5">
    <source>
        <dbReference type="SAM" id="Phobius"/>
    </source>
</evidence>
<accession>A0AAD1G2G7</accession>
<reference evidence="7 9" key="1">
    <citation type="submission" date="2018-06" db="EMBL/GenBank/DDBJ databases">
        <title>Complete Genome Sequence of the Microcystin-Degrading Bacterium Sphingosinicella microcystinivorans Strain B-9.</title>
        <authorList>
            <person name="Jin H."/>
            <person name="Nishizawa T."/>
            <person name="Guo Y."/>
            <person name="Nishizawa A."/>
            <person name="Park H."/>
            <person name="Kato H."/>
            <person name="Tsuji K."/>
            <person name="Harada K."/>
        </authorList>
    </citation>
    <scope>NUCLEOTIDE SEQUENCE [LARGE SCALE GENOMIC DNA]</scope>
    <source>
        <strain evidence="7 9">B9</strain>
    </source>
</reference>
<keyword evidence="2 5" id="KW-0812">Transmembrane</keyword>
<comment type="subcellular location">
    <subcellularLocation>
        <location evidence="1">Membrane</location>
        <topology evidence="1">Multi-pass membrane protein</topology>
    </subcellularLocation>
</comment>
<dbReference type="Pfam" id="PF07298">
    <property type="entry name" value="NnrU"/>
    <property type="match status" value="1"/>
</dbReference>
<keyword evidence="4 5" id="KW-0472">Membrane</keyword>
<dbReference type="GO" id="GO:0016020">
    <property type="term" value="C:membrane"/>
    <property type="evidence" value="ECO:0007669"/>
    <property type="project" value="UniProtKB-SubCell"/>
</dbReference>
<dbReference type="RefSeq" id="WP_121052167.1">
    <property type="nucleotide sequence ID" value="NZ_AP018711.1"/>
</dbReference>
<evidence type="ECO:0000313" key="7">
    <source>
        <dbReference type="EMBL" id="BBE35982.1"/>
    </source>
</evidence>
<dbReference type="InterPro" id="IPR009915">
    <property type="entry name" value="NnrU_dom"/>
</dbReference>
<sequence length="229" mass="24503">MAELAIAVASFVLTHFILSHPLRAPLVGKLGEKGFLGLYSLVAFATLIWAVLAYRAAPIEQLWVPPLWVVHVGWLLMLVACILFVGSFLAPNPAMVEAGKLLSKGTEPKGVMGITRHPMMWAFGLWAIVHVASTGRLETLILAGGMGLLALVGAWLQDGKKAVQLGAAWAAYAAHTSYWPLGAQLSGRLGWARAWPGVLPVVMGVALYIILVVSHPLVIGKSTGLMLWN</sequence>
<dbReference type="Proteomes" id="UP000276029">
    <property type="component" value="Unassembled WGS sequence"/>
</dbReference>
<feature type="transmembrane region" description="Helical" evidence="5">
    <location>
        <begin position="66"/>
        <end position="90"/>
    </location>
</feature>
<feature type="transmembrane region" description="Helical" evidence="5">
    <location>
        <begin position="110"/>
        <end position="132"/>
    </location>
</feature>
<reference evidence="8 10" key="2">
    <citation type="submission" date="2018-10" db="EMBL/GenBank/DDBJ databases">
        <title>Genomic Encyclopedia of Type Strains, Phase IV (KMG-IV): sequencing the most valuable type-strain genomes for metagenomic binning, comparative biology and taxonomic classification.</title>
        <authorList>
            <person name="Goeker M."/>
        </authorList>
    </citation>
    <scope>NUCLEOTIDE SEQUENCE [LARGE SCALE GENOMIC DNA]</scope>
    <source>
        <strain evidence="8 10">DSM 19791</strain>
    </source>
</reference>
<dbReference type="AlphaFoldDB" id="A0AAD1G2G7"/>
<keyword evidence="3 5" id="KW-1133">Transmembrane helix</keyword>
<feature type="transmembrane region" description="Helical" evidence="5">
    <location>
        <begin position="139"/>
        <end position="156"/>
    </location>
</feature>
<feature type="domain" description="NnrU" evidence="6">
    <location>
        <begin position="4"/>
        <end position="220"/>
    </location>
</feature>
<evidence type="ECO:0000256" key="3">
    <source>
        <dbReference type="ARBA" id="ARBA00022989"/>
    </source>
</evidence>
<evidence type="ECO:0000256" key="1">
    <source>
        <dbReference type="ARBA" id="ARBA00004141"/>
    </source>
</evidence>
<feature type="transmembrane region" description="Helical" evidence="5">
    <location>
        <begin position="194"/>
        <end position="219"/>
    </location>
</feature>
<name>A0AAD1G2G7_SPHMI</name>
<keyword evidence="10" id="KW-1185">Reference proteome</keyword>
<protein>
    <submittedName>
        <fullName evidence="8">Membrane protein</fullName>
    </submittedName>
    <submittedName>
        <fullName evidence="7">Protein NnrU</fullName>
    </submittedName>
</protein>
<evidence type="ECO:0000259" key="6">
    <source>
        <dbReference type="Pfam" id="PF07298"/>
    </source>
</evidence>
<evidence type="ECO:0000256" key="4">
    <source>
        <dbReference type="ARBA" id="ARBA00023136"/>
    </source>
</evidence>
<dbReference type="KEGG" id="smic:SmB9_36400"/>
<dbReference type="Gene3D" id="1.20.120.1630">
    <property type="match status" value="1"/>
</dbReference>
<dbReference type="EMBL" id="RBWX01000009">
    <property type="protein sequence ID" value="RKS88171.1"/>
    <property type="molecule type" value="Genomic_DNA"/>
</dbReference>
<evidence type="ECO:0000256" key="2">
    <source>
        <dbReference type="ARBA" id="ARBA00022692"/>
    </source>
</evidence>
<evidence type="ECO:0000313" key="9">
    <source>
        <dbReference type="Proteomes" id="UP000275727"/>
    </source>
</evidence>
<organism evidence="7 9">
    <name type="scientific">Sphingosinicella microcystinivorans</name>
    <dbReference type="NCBI Taxonomy" id="335406"/>
    <lineage>
        <taxon>Bacteria</taxon>
        <taxon>Pseudomonadati</taxon>
        <taxon>Pseudomonadota</taxon>
        <taxon>Alphaproteobacteria</taxon>
        <taxon>Sphingomonadales</taxon>
        <taxon>Sphingosinicellaceae</taxon>
        <taxon>Sphingosinicella</taxon>
    </lineage>
</organism>
<gene>
    <name evidence="8" type="ORF">DFR51_2818</name>
    <name evidence="7" type="ORF">SmB9_36400</name>
</gene>
<evidence type="ECO:0000313" key="8">
    <source>
        <dbReference type="EMBL" id="RKS88171.1"/>
    </source>
</evidence>
<feature type="transmembrane region" description="Helical" evidence="5">
    <location>
        <begin position="35"/>
        <end position="54"/>
    </location>
</feature>
<evidence type="ECO:0000313" key="10">
    <source>
        <dbReference type="Proteomes" id="UP000276029"/>
    </source>
</evidence>
<dbReference type="Proteomes" id="UP000275727">
    <property type="component" value="Chromosome"/>
</dbReference>
<proteinExistence type="predicted"/>
<dbReference type="EMBL" id="AP018711">
    <property type="protein sequence ID" value="BBE35982.1"/>
    <property type="molecule type" value="Genomic_DNA"/>
</dbReference>